<feature type="compositionally biased region" description="Low complexity" evidence="1">
    <location>
        <begin position="41"/>
        <end position="51"/>
    </location>
</feature>
<evidence type="ECO:0000256" key="1">
    <source>
        <dbReference type="SAM" id="MobiDB-lite"/>
    </source>
</evidence>
<proteinExistence type="predicted"/>
<dbReference type="Proteomes" id="UP001292094">
    <property type="component" value="Unassembled WGS sequence"/>
</dbReference>
<comment type="caution">
    <text evidence="2">The sequence shown here is derived from an EMBL/GenBank/DDBJ whole genome shotgun (WGS) entry which is preliminary data.</text>
</comment>
<protein>
    <submittedName>
        <fullName evidence="2">Uncharacterized protein</fullName>
    </submittedName>
</protein>
<feature type="region of interest" description="Disordered" evidence="1">
    <location>
        <begin position="1"/>
        <end position="86"/>
    </location>
</feature>
<evidence type="ECO:0000313" key="3">
    <source>
        <dbReference type="Proteomes" id="UP001292094"/>
    </source>
</evidence>
<feature type="compositionally biased region" description="Low complexity" evidence="1">
    <location>
        <begin position="62"/>
        <end position="72"/>
    </location>
</feature>
<reference evidence="2" key="1">
    <citation type="submission" date="2023-11" db="EMBL/GenBank/DDBJ databases">
        <title>Genome assemblies of two species of porcelain crab, Petrolisthes cinctipes and Petrolisthes manimaculis (Anomura: Porcellanidae).</title>
        <authorList>
            <person name="Angst P."/>
        </authorList>
    </citation>
    <scope>NUCLEOTIDE SEQUENCE</scope>
    <source>
        <strain evidence="2">PB745_02</strain>
        <tissue evidence="2">Gill</tissue>
    </source>
</reference>
<sequence>MHSSHPTSTTIVTALGSIPHPLKNPQSSPDALLTHNHSHTPHSQPQPHSSPELLTHSHSHTPHTQPQPHSSPELLTHSHSHTPHSQ</sequence>
<name>A0AAE1Q091_9EUCA</name>
<dbReference type="EMBL" id="JAWZYT010001046">
    <property type="protein sequence ID" value="KAK4316092.1"/>
    <property type="molecule type" value="Genomic_DNA"/>
</dbReference>
<accession>A0AAE1Q091</accession>
<dbReference type="AlphaFoldDB" id="A0AAE1Q091"/>
<organism evidence="2 3">
    <name type="scientific">Petrolisthes manimaculis</name>
    <dbReference type="NCBI Taxonomy" id="1843537"/>
    <lineage>
        <taxon>Eukaryota</taxon>
        <taxon>Metazoa</taxon>
        <taxon>Ecdysozoa</taxon>
        <taxon>Arthropoda</taxon>
        <taxon>Crustacea</taxon>
        <taxon>Multicrustacea</taxon>
        <taxon>Malacostraca</taxon>
        <taxon>Eumalacostraca</taxon>
        <taxon>Eucarida</taxon>
        <taxon>Decapoda</taxon>
        <taxon>Pleocyemata</taxon>
        <taxon>Anomura</taxon>
        <taxon>Galatheoidea</taxon>
        <taxon>Porcellanidae</taxon>
        <taxon>Petrolisthes</taxon>
    </lineage>
</organism>
<keyword evidence="3" id="KW-1185">Reference proteome</keyword>
<gene>
    <name evidence="2" type="ORF">Pmani_012736</name>
</gene>
<feature type="compositionally biased region" description="Polar residues" evidence="1">
    <location>
        <begin position="1"/>
        <end position="12"/>
    </location>
</feature>
<evidence type="ECO:0000313" key="2">
    <source>
        <dbReference type="EMBL" id="KAK4316092.1"/>
    </source>
</evidence>